<keyword evidence="6 7" id="KW-0961">Cell wall biogenesis/degradation</keyword>
<dbReference type="InterPro" id="IPR005490">
    <property type="entry name" value="LD_TPept_cat_dom"/>
</dbReference>
<dbReference type="STRING" id="1192034.CAP_6254"/>
<feature type="domain" description="L,D-TPase catalytic" evidence="9">
    <location>
        <begin position="348"/>
        <end position="495"/>
    </location>
</feature>
<dbReference type="InterPro" id="IPR038063">
    <property type="entry name" value="Transpep_catalytic_dom"/>
</dbReference>
<keyword evidence="3" id="KW-0808">Transferase</keyword>
<dbReference type="UniPathway" id="UPA00219"/>
<dbReference type="GO" id="GO:0016740">
    <property type="term" value="F:transferase activity"/>
    <property type="evidence" value="ECO:0007669"/>
    <property type="project" value="UniProtKB-KW"/>
</dbReference>
<evidence type="ECO:0000256" key="6">
    <source>
        <dbReference type="ARBA" id="ARBA00023316"/>
    </source>
</evidence>
<dbReference type="PANTHER" id="PTHR30582">
    <property type="entry name" value="L,D-TRANSPEPTIDASE"/>
    <property type="match status" value="1"/>
</dbReference>
<reference evidence="10 11" key="1">
    <citation type="submission" date="2013-05" db="EMBL/GenBank/DDBJ databases">
        <title>Genome assembly of Chondromyces apiculatus DSM 436.</title>
        <authorList>
            <person name="Sharma G."/>
            <person name="Khatri I."/>
            <person name="Kaur C."/>
            <person name="Mayilraj S."/>
            <person name="Subramanian S."/>
        </authorList>
    </citation>
    <scope>NUCLEOTIDE SEQUENCE [LARGE SCALE GENOMIC DNA]</scope>
    <source>
        <strain evidence="10 11">DSM 436</strain>
    </source>
</reference>
<dbReference type="GO" id="GO:0071555">
    <property type="term" value="P:cell wall organization"/>
    <property type="evidence" value="ECO:0007669"/>
    <property type="project" value="UniProtKB-UniRule"/>
</dbReference>
<dbReference type="InterPro" id="IPR050979">
    <property type="entry name" value="LD-transpeptidase"/>
</dbReference>
<dbReference type="SUPFAM" id="SSF141523">
    <property type="entry name" value="L,D-transpeptidase catalytic domain-like"/>
    <property type="match status" value="1"/>
</dbReference>
<feature type="active site" description="Proton donor/acceptor" evidence="7">
    <location>
        <position position="437"/>
    </location>
</feature>
<evidence type="ECO:0000256" key="2">
    <source>
        <dbReference type="ARBA" id="ARBA00005992"/>
    </source>
</evidence>
<evidence type="ECO:0000256" key="8">
    <source>
        <dbReference type="SAM" id="MobiDB-lite"/>
    </source>
</evidence>
<dbReference type="GO" id="GO:0071972">
    <property type="term" value="F:peptidoglycan L,D-transpeptidase activity"/>
    <property type="evidence" value="ECO:0007669"/>
    <property type="project" value="TreeGrafter"/>
</dbReference>
<evidence type="ECO:0000256" key="3">
    <source>
        <dbReference type="ARBA" id="ARBA00022679"/>
    </source>
</evidence>
<feature type="region of interest" description="Disordered" evidence="8">
    <location>
        <begin position="1"/>
        <end position="43"/>
    </location>
</feature>
<evidence type="ECO:0000256" key="5">
    <source>
        <dbReference type="ARBA" id="ARBA00022984"/>
    </source>
</evidence>
<dbReference type="eggNOG" id="COG1376">
    <property type="taxonomic scope" value="Bacteria"/>
</dbReference>
<keyword evidence="5 7" id="KW-0573">Peptidoglycan synthesis</keyword>
<comment type="pathway">
    <text evidence="1 7">Cell wall biogenesis; peptidoglycan biosynthesis.</text>
</comment>
<keyword evidence="4 7" id="KW-0133">Cell shape</keyword>
<dbReference type="PROSITE" id="PS52029">
    <property type="entry name" value="LD_TPASE"/>
    <property type="match status" value="1"/>
</dbReference>
<evidence type="ECO:0000259" key="9">
    <source>
        <dbReference type="PROSITE" id="PS52029"/>
    </source>
</evidence>
<sequence>MQAAHGGQAAAGRVSDGQAGHASKGHEGPAAAPTKEAAPIDDRPRLTSQGYVTWIWPEPARGEKYLGYVRNGGSVALRSTEKVRGTGCPGGYLAVEPRGYVCVDRTVTLAPAPRSVEIAEATRGKEGAFPYRYALSNGAPMYNRLPTRAEQARFETKFGKAGSFRPLPKTLSGHEALAVVEAIPAVDALPEFLRGGQGLSDRMGLVRQDMPLGSMVSFTRSFEAEGRTWLLSADNTLMPADRVRPFRPSTFQGTRLGAEVKLPLAWVRKQARPRYRGVAGGGVEVAGGEFALRSFVQLTGEQVEHGGRVFLETRERDAGGATLYMAEEDATVVEAAKKLPGGVAEGQKWIHVRVTLGTLTAYEGRTPVFATLMSPGAGGVSVPGRDPVKDSTTPRGTFYVTFKDRAATMSPEKGENRSFWIADVPHTQYFNPPFALHAAYWHERFGEPTSAGCVNVSPIDAAYLFGWSDPQVPEGWQGATGAGATKENGATTAVVVHR</sequence>
<proteinExistence type="inferred from homology"/>
<dbReference type="GO" id="GO:0018104">
    <property type="term" value="P:peptidoglycan-protein cross-linking"/>
    <property type="evidence" value="ECO:0007669"/>
    <property type="project" value="TreeGrafter"/>
</dbReference>
<dbReference type="GO" id="GO:0008360">
    <property type="term" value="P:regulation of cell shape"/>
    <property type="evidence" value="ECO:0007669"/>
    <property type="project" value="UniProtKB-UniRule"/>
</dbReference>
<evidence type="ECO:0000313" key="11">
    <source>
        <dbReference type="Proteomes" id="UP000019678"/>
    </source>
</evidence>
<dbReference type="EMBL" id="ASRX01000052">
    <property type="protein sequence ID" value="EYF02992.1"/>
    <property type="molecule type" value="Genomic_DNA"/>
</dbReference>
<dbReference type="Proteomes" id="UP000019678">
    <property type="component" value="Unassembled WGS sequence"/>
</dbReference>
<dbReference type="PANTHER" id="PTHR30582:SF2">
    <property type="entry name" value="L,D-TRANSPEPTIDASE YCIB-RELATED"/>
    <property type="match status" value="1"/>
</dbReference>
<feature type="compositionally biased region" description="Low complexity" evidence="8">
    <location>
        <begin position="1"/>
        <end position="12"/>
    </location>
</feature>
<evidence type="ECO:0000256" key="1">
    <source>
        <dbReference type="ARBA" id="ARBA00004752"/>
    </source>
</evidence>
<keyword evidence="11" id="KW-1185">Reference proteome</keyword>
<accession>A0A017T1Y7</accession>
<dbReference type="Gene3D" id="2.40.440.10">
    <property type="entry name" value="L,D-transpeptidase catalytic domain-like"/>
    <property type="match status" value="1"/>
</dbReference>
<protein>
    <recommendedName>
        <fullName evidence="9">L,D-TPase catalytic domain-containing protein</fullName>
    </recommendedName>
</protein>
<comment type="caution">
    <text evidence="10">The sequence shown here is derived from an EMBL/GenBank/DDBJ whole genome shotgun (WGS) entry which is preliminary data.</text>
</comment>
<evidence type="ECO:0000313" key="10">
    <source>
        <dbReference type="EMBL" id="EYF02992.1"/>
    </source>
</evidence>
<dbReference type="AlphaFoldDB" id="A0A017T1Y7"/>
<comment type="similarity">
    <text evidence="2">Belongs to the YkuD family.</text>
</comment>
<feature type="active site" description="Nucleophile" evidence="7">
    <location>
        <position position="453"/>
    </location>
</feature>
<dbReference type="Pfam" id="PF03734">
    <property type="entry name" value="YkuD"/>
    <property type="match status" value="1"/>
</dbReference>
<organism evidence="10 11">
    <name type="scientific">Chondromyces apiculatus DSM 436</name>
    <dbReference type="NCBI Taxonomy" id="1192034"/>
    <lineage>
        <taxon>Bacteria</taxon>
        <taxon>Pseudomonadati</taxon>
        <taxon>Myxococcota</taxon>
        <taxon>Polyangia</taxon>
        <taxon>Polyangiales</taxon>
        <taxon>Polyangiaceae</taxon>
        <taxon>Chondromyces</taxon>
    </lineage>
</organism>
<name>A0A017T1Y7_9BACT</name>
<gene>
    <name evidence="10" type="ORF">CAP_6254</name>
</gene>
<dbReference type="GO" id="GO:0005576">
    <property type="term" value="C:extracellular region"/>
    <property type="evidence" value="ECO:0007669"/>
    <property type="project" value="TreeGrafter"/>
</dbReference>
<evidence type="ECO:0000256" key="4">
    <source>
        <dbReference type="ARBA" id="ARBA00022960"/>
    </source>
</evidence>
<dbReference type="CDD" id="cd16913">
    <property type="entry name" value="YkuD_like"/>
    <property type="match status" value="1"/>
</dbReference>
<evidence type="ECO:0000256" key="7">
    <source>
        <dbReference type="PROSITE-ProRule" id="PRU01373"/>
    </source>
</evidence>